<dbReference type="EMBL" id="QFBC01000006">
    <property type="protein sequence ID" value="PWE55519.1"/>
    <property type="molecule type" value="Genomic_DNA"/>
</dbReference>
<feature type="domain" description="TniQ" evidence="2">
    <location>
        <begin position="60"/>
        <end position="190"/>
    </location>
</feature>
<protein>
    <recommendedName>
        <fullName evidence="2">TniQ domain-containing protein</fullName>
    </recommendedName>
</protein>
<sequence>MQVEQERLHGHQLGGTRTLSGSAARRRPSLGRIPPQIEGQERNEIRSTPSMTRLAELLPFNADETVASYCSRLAVACGYRHSRSFANDLGFRFQGLVVGNDTDVKQFASVLDVPESKLSPGVIVTENRTSTVSGQKLTRALMERYRLRLCPLCIRDDERNLEGRKGFRAYGRIDWLVCPIRTCETHGTKLITPIGEDARQYMHDFAVNLAIAAANVEEFLSQAEPMDTDSLQRYVQARLRGMPTASTWLDTMPLYIAVRLCEIVGAAERHGVRFKPKTLNDQELSSAAGTGFDILSGGADEFRDWLVRKTESFYRKNSDLGGRFLFGRLYEKVAYETDDSAYDPIRHIMREVVINTLPLGPGEEFFGPVTERRIHSVHSASREYGIHPARLAKLLAAAGLITVEASKLTFEKILVAADTMERFVAEAKKGLNAAEAKAALNAKGTQFEQLVKLGYIKADVEDETGAFSFINRFSPAGIEEFLRKLRVAVTCENDDGLIDLQQARKRANCSFGELIDLLVNNKLERVAFASGEHGLAAIRVDVDEIKQYTAGANHDCIPIHKLVKLMPSSSKIIRALLAEKRIPTVELRNHVTRNLQKYVAQEDFDTFMREFVSLGNIATRVNLRTWTVERELRHYGVVPVYVAGGMPFYRRADAEAIF</sequence>
<feature type="region of interest" description="Disordered" evidence="1">
    <location>
        <begin position="1"/>
        <end position="48"/>
    </location>
</feature>
<gene>
    <name evidence="3" type="ORF">DEM27_15835</name>
</gene>
<name>A0A2U2DQM3_9HYPH</name>
<comment type="caution">
    <text evidence="3">The sequence shown here is derived from an EMBL/GenBank/DDBJ whole genome shotgun (WGS) entry which is preliminary data.</text>
</comment>
<proteinExistence type="predicted"/>
<dbReference type="AlphaFoldDB" id="A0A2U2DQM3"/>
<dbReference type="OrthoDB" id="7595282at2"/>
<evidence type="ECO:0000313" key="3">
    <source>
        <dbReference type="EMBL" id="PWE55519.1"/>
    </source>
</evidence>
<dbReference type="Proteomes" id="UP000245252">
    <property type="component" value="Unassembled WGS sequence"/>
</dbReference>
<dbReference type="InterPro" id="IPR009492">
    <property type="entry name" value="TniQ"/>
</dbReference>
<dbReference type="Pfam" id="PF06527">
    <property type="entry name" value="TniQ"/>
    <property type="match status" value="1"/>
</dbReference>
<keyword evidence="4" id="KW-1185">Reference proteome</keyword>
<evidence type="ECO:0000313" key="4">
    <source>
        <dbReference type="Proteomes" id="UP000245252"/>
    </source>
</evidence>
<accession>A0A2U2DQM3</accession>
<reference evidence="3 4" key="1">
    <citation type="submission" date="2018-05" db="EMBL/GenBank/DDBJ databases">
        <title>The draft genome of strain NS-104.</title>
        <authorList>
            <person name="Hang P."/>
            <person name="Jiang J."/>
        </authorList>
    </citation>
    <scope>NUCLEOTIDE SEQUENCE [LARGE SCALE GENOMIC DNA]</scope>
    <source>
        <strain evidence="3 4">NS-104</strain>
    </source>
</reference>
<organism evidence="3 4">
    <name type="scientific">Metarhizobium album</name>
    <dbReference type="NCBI Taxonomy" id="2182425"/>
    <lineage>
        <taxon>Bacteria</taxon>
        <taxon>Pseudomonadati</taxon>
        <taxon>Pseudomonadota</taxon>
        <taxon>Alphaproteobacteria</taxon>
        <taxon>Hyphomicrobiales</taxon>
        <taxon>Rhizobiaceae</taxon>
        <taxon>Metarhizobium</taxon>
    </lineage>
</organism>
<evidence type="ECO:0000259" key="2">
    <source>
        <dbReference type="Pfam" id="PF06527"/>
    </source>
</evidence>
<evidence type="ECO:0000256" key="1">
    <source>
        <dbReference type="SAM" id="MobiDB-lite"/>
    </source>
</evidence>